<dbReference type="SUPFAM" id="SSF53155">
    <property type="entry name" value="Methylated DNA-protein cysteine methyltransferase domain"/>
    <property type="match status" value="1"/>
</dbReference>
<dbReference type="GO" id="GO:0006281">
    <property type="term" value="P:DNA repair"/>
    <property type="evidence" value="ECO:0007669"/>
    <property type="project" value="UniProtKB-KW"/>
</dbReference>
<evidence type="ECO:0000256" key="1">
    <source>
        <dbReference type="ARBA" id="ARBA00001286"/>
    </source>
</evidence>
<evidence type="ECO:0000256" key="7">
    <source>
        <dbReference type="ARBA" id="ARBA00023204"/>
    </source>
</evidence>
<reference evidence="10" key="1">
    <citation type="submission" date="2019-08" db="EMBL/GenBank/DDBJ databases">
        <authorList>
            <person name="Kucharzyk K."/>
            <person name="Murdoch R.W."/>
            <person name="Higgins S."/>
            <person name="Loffler F."/>
        </authorList>
    </citation>
    <scope>NUCLEOTIDE SEQUENCE</scope>
</reference>
<name>A0A644YTC7_9ZZZZ</name>
<dbReference type="GO" id="GO:0032259">
    <property type="term" value="P:methylation"/>
    <property type="evidence" value="ECO:0007669"/>
    <property type="project" value="UniProtKB-KW"/>
</dbReference>
<comment type="similarity">
    <text evidence="2">Belongs to the MGMT family.</text>
</comment>
<dbReference type="FunFam" id="1.10.10.10:FF:000214">
    <property type="entry name" value="Methylated-DNA--protein-cysteine methyltransferase"/>
    <property type="match status" value="1"/>
</dbReference>
<organism evidence="10">
    <name type="scientific">bioreactor metagenome</name>
    <dbReference type="NCBI Taxonomy" id="1076179"/>
    <lineage>
        <taxon>unclassified sequences</taxon>
        <taxon>metagenomes</taxon>
        <taxon>ecological metagenomes</taxon>
    </lineage>
</organism>
<feature type="domain" description="Methylated-DNA-[protein]-cysteine S-methyltransferase DNA binding" evidence="9">
    <location>
        <begin position="29"/>
        <end position="108"/>
    </location>
</feature>
<dbReference type="PANTHER" id="PTHR10815">
    <property type="entry name" value="METHYLATED-DNA--PROTEIN-CYSTEINE METHYLTRANSFERASE"/>
    <property type="match status" value="1"/>
</dbReference>
<dbReference type="SUPFAM" id="SSF46767">
    <property type="entry name" value="Methylated DNA-protein cysteine methyltransferase, C-terminal domain"/>
    <property type="match status" value="1"/>
</dbReference>
<dbReference type="NCBIfam" id="TIGR00589">
    <property type="entry name" value="ogt"/>
    <property type="match status" value="1"/>
</dbReference>
<evidence type="ECO:0000256" key="2">
    <source>
        <dbReference type="ARBA" id="ARBA00008711"/>
    </source>
</evidence>
<protein>
    <recommendedName>
        <fullName evidence="3">methylated-DNA--[protein]-cysteine S-methyltransferase</fullName>
        <ecNumber evidence="3">2.1.1.63</ecNumber>
    </recommendedName>
</protein>
<evidence type="ECO:0000256" key="8">
    <source>
        <dbReference type="ARBA" id="ARBA00049348"/>
    </source>
</evidence>
<dbReference type="CDD" id="cd06445">
    <property type="entry name" value="ATase"/>
    <property type="match status" value="1"/>
</dbReference>
<evidence type="ECO:0000259" key="9">
    <source>
        <dbReference type="Pfam" id="PF01035"/>
    </source>
</evidence>
<dbReference type="AlphaFoldDB" id="A0A644YTC7"/>
<dbReference type="InterPro" id="IPR036631">
    <property type="entry name" value="MGMT_N_sf"/>
</dbReference>
<evidence type="ECO:0000256" key="4">
    <source>
        <dbReference type="ARBA" id="ARBA00022603"/>
    </source>
</evidence>
<keyword evidence="5 10" id="KW-0808">Transferase</keyword>
<dbReference type="InterPro" id="IPR036388">
    <property type="entry name" value="WH-like_DNA-bd_sf"/>
</dbReference>
<sequence length="118" mass="13015">MKEAFRQLELYLAGKLKRFDLPLKAEGTPFMKKVWEKLVEVPYGTTASYKDLAIASGNPKAVRAVGMANARNPIAIFIPCHRIIGTNGKLVGYGGGLELKTWLLDMEASHSLEELPGR</sequence>
<dbReference type="InterPro" id="IPR036217">
    <property type="entry name" value="MethylDNA_cys_MeTrfase_DNAb"/>
</dbReference>
<dbReference type="EC" id="2.1.1.63" evidence="3"/>
<evidence type="ECO:0000256" key="5">
    <source>
        <dbReference type="ARBA" id="ARBA00022679"/>
    </source>
</evidence>
<comment type="catalytic activity">
    <reaction evidence="1">
        <text>a 4-O-methyl-thymidine in DNA + L-cysteinyl-[protein] = a thymidine in DNA + S-methyl-L-cysteinyl-[protein]</text>
        <dbReference type="Rhea" id="RHEA:53428"/>
        <dbReference type="Rhea" id="RHEA-COMP:10131"/>
        <dbReference type="Rhea" id="RHEA-COMP:10132"/>
        <dbReference type="Rhea" id="RHEA-COMP:13555"/>
        <dbReference type="Rhea" id="RHEA-COMP:13556"/>
        <dbReference type="ChEBI" id="CHEBI:29950"/>
        <dbReference type="ChEBI" id="CHEBI:82612"/>
        <dbReference type="ChEBI" id="CHEBI:137386"/>
        <dbReference type="ChEBI" id="CHEBI:137387"/>
        <dbReference type="EC" id="2.1.1.63"/>
    </reaction>
</comment>
<proteinExistence type="inferred from homology"/>
<keyword evidence="6" id="KW-0227">DNA damage</keyword>
<dbReference type="GO" id="GO:0003908">
    <property type="term" value="F:methylated-DNA-[protein]-cysteine S-methyltransferase activity"/>
    <property type="evidence" value="ECO:0007669"/>
    <property type="project" value="UniProtKB-EC"/>
</dbReference>
<dbReference type="Pfam" id="PF01035">
    <property type="entry name" value="DNA_binding_1"/>
    <property type="match status" value="1"/>
</dbReference>
<dbReference type="InterPro" id="IPR014048">
    <property type="entry name" value="MethylDNA_cys_MeTrfase_DNA-bd"/>
</dbReference>
<evidence type="ECO:0000313" key="10">
    <source>
        <dbReference type="EMBL" id="MPM31131.1"/>
    </source>
</evidence>
<dbReference type="InterPro" id="IPR001497">
    <property type="entry name" value="MethylDNA_cys_MeTrfase_AS"/>
</dbReference>
<accession>A0A644YTC7</accession>
<keyword evidence="7" id="KW-0234">DNA repair</keyword>
<comment type="caution">
    <text evidence="10">The sequence shown here is derived from an EMBL/GenBank/DDBJ whole genome shotgun (WGS) entry which is preliminary data.</text>
</comment>
<evidence type="ECO:0000256" key="3">
    <source>
        <dbReference type="ARBA" id="ARBA00011918"/>
    </source>
</evidence>
<dbReference type="Gene3D" id="1.10.10.10">
    <property type="entry name" value="Winged helix-like DNA-binding domain superfamily/Winged helix DNA-binding domain"/>
    <property type="match status" value="1"/>
</dbReference>
<comment type="catalytic activity">
    <reaction evidence="8">
        <text>a 6-O-methyl-2'-deoxyguanosine in DNA + L-cysteinyl-[protein] = S-methyl-L-cysteinyl-[protein] + a 2'-deoxyguanosine in DNA</text>
        <dbReference type="Rhea" id="RHEA:24000"/>
        <dbReference type="Rhea" id="RHEA-COMP:10131"/>
        <dbReference type="Rhea" id="RHEA-COMP:10132"/>
        <dbReference type="Rhea" id="RHEA-COMP:11367"/>
        <dbReference type="Rhea" id="RHEA-COMP:11368"/>
        <dbReference type="ChEBI" id="CHEBI:29950"/>
        <dbReference type="ChEBI" id="CHEBI:82612"/>
        <dbReference type="ChEBI" id="CHEBI:85445"/>
        <dbReference type="ChEBI" id="CHEBI:85448"/>
        <dbReference type="EC" id="2.1.1.63"/>
    </reaction>
</comment>
<dbReference type="PANTHER" id="PTHR10815:SF5">
    <property type="entry name" value="METHYLATED-DNA--PROTEIN-CYSTEINE METHYLTRANSFERASE"/>
    <property type="match status" value="1"/>
</dbReference>
<gene>
    <name evidence="10" type="primary">ogt_27</name>
    <name evidence="10" type="ORF">SDC9_77684</name>
</gene>
<dbReference type="EMBL" id="VSSQ01005987">
    <property type="protein sequence ID" value="MPM31131.1"/>
    <property type="molecule type" value="Genomic_DNA"/>
</dbReference>
<keyword evidence="4 10" id="KW-0489">Methyltransferase</keyword>
<dbReference type="PROSITE" id="PS00374">
    <property type="entry name" value="MGMT"/>
    <property type="match status" value="1"/>
</dbReference>
<evidence type="ECO:0000256" key="6">
    <source>
        <dbReference type="ARBA" id="ARBA00022763"/>
    </source>
</evidence>